<dbReference type="InterPro" id="IPR014352">
    <property type="entry name" value="FERM/acyl-CoA-bd_prot_sf"/>
</dbReference>
<feature type="transmembrane region" description="Helical" evidence="3">
    <location>
        <begin position="456"/>
        <end position="485"/>
    </location>
</feature>
<dbReference type="GO" id="GO:0000062">
    <property type="term" value="F:fatty-acyl-CoA binding"/>
    <property type="evidence" value="ECO:0007669"/>
    <property type="project" value="InterPro"/>
</dbReference>
<dbReference type="PRINTS" id="PR00689">
    <property type="entry name" value="ACOABINDINGP"/>
</dbReference>
<keyword evidence="3" id="KW-0472">Membrane</keyword>
<dbReference type="Gene3D" id="1.20.80.10">
    <property type="match status" value="1"/>
</dbReference>
<feature type="compositionally biased region" description="Pro residues" evidence="2">
    <location>
        <begin position="255"/>
        <end position="269"/>
    </location>
</feature>
<evidence type="ECO:0000313" key="5">
    <source>
        <dbReference type="EMBL" id="PWN30572.1"/>
    </source>
</evidence>
<dbReference type="InterPro" id="IPR022408">
    <property type="entry name" value="Acyl-CoA-binding_prot_CS"/>
</dbReference>
<accession>A0A316UZC4</accession>
<keyword evidence="3" id="KW-1133">Transmembrane helix</keyword>
<evidence type="ECO:0000313" key="6">
    <source>
        <dbReference type="Proteomes" id="UP000245884"/>
    </source>
</evidence>
<dbReference type="InterPro" id="IPR000582">
    <property type="entry name" value="Acyl-CoA-binding_protein"/>
</dbReference>
<protein>
    <submittedName>
        <fullName evidence="5">ACBP-domain-containing protein</fullName>
    </submittedName>
</protein>
<dbReference type="AlphaFoldDB" id="A0A316UZC4"/>
<dbReference type="STRING" id="1569628.A0A316UZC4"/>
<dbReference type="PROSITE" id="PS51228">
    <property type="entry name" value="ACB_2"/>
    <property type="match status" value="1"/>
</dbReference>
<dbReference type="Pfam" id="PF00887">
    <property type="entry name" value="ACBP"/>
    <property type="match status" value="1"/>
</dbReference>
<dbReference type="InterPro" id="IPR035984">
    <property type="entry name" value="Acyl-CoA-binding_sf"/>
</dbReference>
<keyword evidence="6" id="KW-1185">Reference proteome</keyword>
<sequence>MSSADVIDALFDRTVDIVQSLPKSGPIQTSYEEKLALYSLYKQATEGDVTSKRPGMLDMLGRAKWDAWAQRSGMNPLDAKQLYVESMMRTLRKFGDRPQAIELIEELEAFSGDVAERVMRGALDTEDTSSETSSAPAPLRHRNTRTSQDEADDGLASLRKAQPQQPRRGLNPQQRWSQPSSVEGASVQAAHGGRAGISTGSSTPQRRGSVGSDVDSEEEDEYRERPAPLPTSSSMRGSTTGGVYGRPTASGSGRAPPPGQMAPPGPGPQRGPLVRSGSVQGQYAASQPRYPGPPRSESNAGGQGGAGANLYSAIAPSSRPQPPAPVEHHYYHRGSDARAPSSIGGRSNPGGRAGPPPAANNREIDTALQSIQASLAGLHERLNRVEDTGGAAARRGGTAASSNGHLVSAYRAVVNAFHDLASLLGMGGTAAGATPSFHQSSSGGSRRGTSFIRAPLALLLAVVNLAIRLALDLTSLGILITILLFGVKRITGRGDPLVLLNLARRVLGRNRAGAAERAVIVGASAAAAAVAGVANGITGEGGDGGAGRGAGAGNEAGGSTVR</sequence>
<evidence type="ECO:0000256" key="2">
    <source>
        <dbReference type="SAM" id="MobiDB-lite"/>
    </source>
</evidence>
<organism evidence="5 6">
    <name type="scientific">Jaminaea rosea</name>
    <dbReference type="NCBI Taxonomy" id="1569628"/>
    <lineage>
        <taxon>Eukaryota</taxon>
        <taxon>Fungi</taxon>
        <taxon>Dikarya</taxon>
        <taxon>Basidiomycota</taxon>
        <taxon>Ustilaginomycotina</taxon>
        <taxon>Exobasidiomycetes</taxon>
        <taxon>Microstromatales</taxon>
        <taxon>Microstromatales incertae sedis</taxon>
        <taxon>Jaminaea</taxon>
    </lineage>
</organism>
<gene>
    <name evidence="5" type="ORF">BDZ90DRAFT_18068</name>
</gene>
<dbReference type="OrthoDB" id="346910at2759"/>
<dbReference type="GO" id="GO:0006631">
    <property type="term" value="P:fatty acid metabolic process"/>
    <property type="evidence" value="ECO:0007669"/>
    <property type="project" value="TreeGrafter"/>
</dbReference>
<dbReference type="PROSITE" id="PS00880">
    <property type="entry name" value="ACB_1"/>
    <property type="match status" value="1"/>
</dbReference>
<dbReference type="RefSeq" id="XP_025365184.1">
    <property type="nucleotide sequence ID" value="XM_025503772.1"/>
</dbReference>
<evidence type="ECO:0000256" key="1">
    <source>
        <dbReference type="ARBA" id="ARBA00023121"/>
    </source>
</evidence>
<feature type="region of interest" description="Disordered" evidence="2">
    <location>
        <begin position="122"/>
        <end position="361"/>
    </location>
</feature>
<dbReference type="PANTHER" id="PTHR23310:SF133">
    <property type="entry name" value="COA BINDING PROTEIN, PUTATIVE (AFU_ORTHOLOGUE AFUA_1G12300)-RELATED"/>
    <property type="match status" value="1"/>
</dbReference>
<dbReference type="FunFam" id="1.20.80.10:FF:000010">
    <property type="entry name" value="Acyl-CoA-binding domain-containing protein 5"/>
    <property type="match status" value="1"/>
</dbReference>
<proteinExistence type="predicted"/>
<keyword evidence="1" id="KW-0446">Lipid-binding</keyword>
<keyword evidence="3" id="KW-0812">Transmembrane</keyword>
<evidence type="ECO:0000259" key="4">
    <source>
        <dbReference type="PROSITE" id="PS51228"/>
    </source>
</evidence>
<evidence type="ECO:0000256" key="3">
    <source>
        <dbReference type="SAM" id="Phobius"/>
    </source>
</evidence>
<dbReference type="GeneID" id="37025595"/>
<dbReference type="PANTHER" id="PTHR23310">
    <property type="entry name" value="ACYL-COA-BINDING PROTEIN, ACBP"/>
    <property type="match status" value="1"/>
</dbReference>
<dbReference type="Proteomes" id="UP000245884">
    <property type="component" value="Unassembled WGS sequence"/>
</dbReference>
<dbReference type="EMBL" id="KZ819662">
    <property type="protein sequence ID" value="PWN30572.1"/>
    <property type="molecule type" value="Genomic_DNA"/>
</dbReference>
<dbReference type="SUPFAM" id="SSF47027">
    <property type="entry name" value="Acyl-CoA binding protein"/>
    <property type="match status" value="1"/>
</dbReference>
<reference evidence="5 6" key="1">
    <citation type="journal article" date="2018" name="Mol. Biol. Evol.">
        <title>Broad Genomic Sampling Reveals a Smut Pathogenic Ancestry of the Fungal Clade Ustilaginomycotina.</title>
        <authorList>
            <person name="Kijpornyongpan T."/>
            <person name="Mondo S.J."/>
            <person name="Barry K."/>
            <person name="Sandor L."/>
            <person name="Lee J."/>
            <person name="Lipzen A."/>
            <person name="Pangilinan J."/>
            <person name="LaButti K."/>
            <person name="Hainaut M."/>
            <person name="Henrissat B."/>
            <person name="Grigoriev I.V."/>
            <person name="Spatafora J.W."/>
            <person name="Aime M.C."/>
        </authorList>
    </citation>
    <scope>NUCLEOTIDE SEQUENCE [LARGE SCALE GENOMIC DNA]</scope>
    <source>
        <strain evidence="5 6">MCA 5214</strain>
    </source>
</reference>
<feature type="domain" description="ACB" evidence="4">
    <location>
        <begin position="7"/>
        <end position="96"/>
    </location>
</feature>
<feature type="compositionally biased region" description="Basic and acidic residues" evidence="2">
    <location>
        <begin position="326"/>
        <end position="336"/>
    </location>
</feature>
<name>A0A316UZC4_9BASI</name>
<feature type="compositionally biased region" description="Polar residues" evidence="2">
    <location>
        <begin position="171"/>
        <end position="183"/>
    </location>
</feature>